<organism evidence="1 2">
    <name type="scientific">Pseudoalteromonas obscura</name>
    <dbReference type="NCBI Taxonomy" id="3048491"/>
    <lineage>
        <taxon>Bacteria</taxon>
        <taxon>Pseudomonadati</taxon>
        <taxon>Pseudomonadota</taxon>
        <taxon>Gammaproteobacteria</taxon>
        <taxon>Alteromonadales</taxon>
        <taxon>Pseudoalteromonadaceae</taxon>
        <taxon>Pseudoalteromonas</taxon>
    </lineage>
</organism>
<evidence type="ECO:0000313" key="1">
    <source>
        <dbReference type="EMBL" id="MDK2594024.1"/>
    </source>
</evidence>
<dbReference type="Proteomes" id="UP001231915">
    <property type="component" value="Unassembled WGS sequence"/>
</dbReference>
<dbReference type="EMBL" id="JASJUT010000001">
    <property type="protein sequence ID" value="MDK2594024.1"/>
    <property type="molecule type" value="Genomic_DNA"/>
</dbReference>
<gene>
    <name evidence="1" type="ORF">QNM18_02940</name>
</gene>
<accession>A0ABT7EFG0</accession>
<sequence length="99" mass="11537">MYSEPWNDIEDYGSSHKLALLTEIVAELSIGHVLYGKNIEILAKREDRDDVLVKSEGKYFIVHLTWSNSKEVLPYPKTELYDSVELLRKKLEKDTNYFG</sequence>
<proteinExistence type="predicted"/>
<name>A0ABT7EFG0_9GAMM</name>
<comment type="caution">
    <text evidence="1">The sequence shown here is derived from an EMBL/GenBank/DDBJ whole genome shotgun (WGS) entry which is preliminary data.</text>
</comment>
<protein>
    <submittedName>
        <fullName evidence="1">Uncharacterized protein</fullName>
    </submittedName>
</protein>
<evidence type="ECO:0000313" key="2">
    <source>
        <dbReference type="Proteomes" id="UP001231915"/>
    </source>
</evidence>
<dbReference type="RefSeq" id="WP_284136279.1">
    <property type="nucleotide sequence ID" value="NZ_JASJUT010000001.1"/>
</dbReference>
<reference evidence="1 2" key="1">
    <citation type="submission" date="2023-05" db="EMBL/GenBank/DDBJ databases">
        <title>Pseudoalteromonas ardens sp. nov., Pseudoalteromonas obscura sp. nov., and Pseudoalteromonas umbrosa sp. nov., isolated from the coral Montipora capitata.</title>
        <authorList>
            <person name="Thomas E.M."/>
            <person name="Smith E.M."/>
            <person name="Papke E."/>
            <person name="Shlafstein M.D."/>
            <person name="Oline D.K."/>
            <person name="Videau P."/>
            <person name="Saw J.H."/>
            <person name="Strangman W.K."/>
            <person name="Ushijima B."/>
        </authorList>
    </citation>
    <scope>NUCLEOTIDE SEQUENCE [LARGE SCALE GENOMIC DNA]</scope>
    <source>
        <strain evidence="1 2">P94</strain>
    </source>
</reference>
<keyword evidence="2" id="KW-1185">Reference proteome</keyword>